<proteinExistence type="predicted"/>
<dbReference type="SUPFAM" id="SSF110916">
    <property type="entry name" value="Peptidyl-tRNA hydrolase domain-like"/>
    <property type="match status" value="1"/>
</dbReference>
<keyword evidence="4" id="KW-1185">Reference proteome</keyword>
<dbReference type="EC" id="3.1.1.29" evidence="3"/>
<dbReference type="PANTHER" id="PTHR47814:SF1">
    <property type="entry name" value="PEPTIDYL-TRNA HYDROLASE ARFB"/>
    <property type="match status" value="1"/>
</dbReference>
<sequence>MPAIQVTNRIFIDESELDESFIASSGPGGQNVNKVATACQLRFDVAHSPAFNDHVRSRLMALSGSRLTLDGVIVITARQFRTQERNRADARERLFALIREAAIVPIARRATKPTLASKKRRLDEKSNRASIKKGRGKPSFD</sequence>
<evidence type="ECO:0000256" key="1">
    <source>
        <dbReference type="SAM" id="MobiDB-lite"/>
    </source>
</evidence>
<dbReference type="NCBIfam" id="NF006718">
    <property type="entry name" value="PRK09256.1"/>
    <property type="match status" value="1"/>
</dbReference>
<dbReference type="GO" id="GO:0004045">
    <property type="term" value="F:peptidyl-tRNA hydrolase activity"/>
    <property type="evidence" value="ECO:0007669"/>
    <property type="project" value="UniProtKB-EC"/>
</dbReference>
<gene>
    <name evidence="3" type="primary">arfB</name>
    <name evidence="3" type="ORF">ACFSM5_18350</name>
</gene>
<keyword evidence="3" id="KW-0378">Hydrolase</keyword>
<dbReference type="Proteomes" id="UP001597295">
    <property type="component" value="Unassembled WGS sequence"/>
</dbReference>
<evidence type="ECO:0000259" key="2">
    <source>
        <dbReference type="Pfam" id="PF00472"/>
    </source>
</evidence>
<reference evidence="4" key="1">
    <citation type="journal article" date="2019" name="Int. J. Syst. Evol. Microbiol.">
        <title>The Global Catalogue of Microorganisms (GCM) 10K type strain sequencing project: providing services to taxonomists for standard genome sequencing and annotation.</title>
        <authorList>
            <consortium name="The Broad Institute Genomics Platform"/>
            <consortium name="The Broad Institute Genome Sequencing Center for Infectious Disease"/>
            <person name="Wu L."/>
            <person name="Ma J."/>
        </authorList>
    </citation>
    <scope>NUCLEOTIDE SEQUENCE [LARGE SCALE GENOMIC DNA]</scope>
    <source>
        <strain evidence="4">CGMCC 1.19062</strain>
    </source>
</reference>
<feature type="domain" description="Prokaryotic-type class I peptide chain release factors" evidence="2">
    <location>
        <begin position="10"/>
        <end position="135"/>
    </location>
</feature>
<feature type="region of interest" description="Disordered" evidence="1">
    <location>
        <begin position="114"/>
        <end position="141"/>
    </location>
</feature>
<dbReference type="InterPro" id="IPR000352">
    <property type="entry name" value="Pep_chain_release_fac_I"/>
</dbReference>
<organism evidence="3 4">
    <name type="scientific">Lacibacterium aquatile</name>
    <dbReference type="NCBI Taxonomy" id="1168082"/>
    <lineage>
        <taxon>Bacteria</taxon>
        <taxon>Pseudomonadati</taxon>
        <taxon>Pseudomonadota</taxon>
        <taxon>Alphaproteobacteria</taxon>
        <taxon>Rhodospirillales</taxon>
        <taxon>Rhodospirillaceae</taxon>
    </lineage>
</organism>
<name>A0ABW5DV97_9PROT</name>
<accession>A0ABW5DV97</accession>
<comment type="caution">
    <text evidence="3">The sequence shown here is derived from an EMBL/GenBank/DDBJ whole genome shotgun (WGS) entry which is preliminary data.</text>
</comment>
<evidence type="ECO:0000313" key="4">
    <source>
        <dbReference type="Proteomes" id="UP001597295"/>
    </source>
</evidence>
<dbReference type="Gene3D" id="3.30.160.20">
    <property type="match status" value="1"/>
</dbReference>
<dbReference type="PANTHER" id="PTHR47814">
    <property type="entry name" value="PEPTIDYL-TRNA HYDROLASE ARFB"/>
    <property type="match status" value="1"/>
</dbReference>
<evidence type="ECO:0000313" key="3">
    <source>
        <dbReference type="EMBL" id="MFD2264874.1"/>
    </source>
</evidence>
<feature type="compositionally biased region" description="Basic residues" evidence="1">
    <location>
        <begin position="130"/>
        <end position="141"/>
    </location>
</feature>
<dbReference type="EMBL" id="JBHUIP010000014">
    <property type="protein sequence ID" value="MFD2264874.1"/>
    <property type="molecule type" value="Genomic_DNA"/>
</dbReference>
<protein>
    <submittedName>
        <fullName evidence="3">Alternative ribosome rescue aminoacyl-tRNA hydrolase ArfB</fullName>
        <ecNumber evidence="3">3.1.1.29</ecNumber>
    </submittedName>
</protein>
<dbReference type="Pfam" id="PF00472">
    <property type="entry name" value="RF-1"/>
    <property type="match status" value="1"/>
</dbReference>